<comment type="caution">
    <text evidence="3">The sequence shown here is derived from an EMBL/GenBank/DDBJ whole genome shotgun (WGS) entry which is preliminary data.</text>
</comment>
<dbReference type="PANTHER" id="PTHR14969">
    <property type="entry name" value="SPHINGOSINE-1-PHOSPHATE PHOSPHOHYDROLASE"/>
    <property type="match status" value="1"/>
</dbReference>
<feature type="transmembrane region" description="Helical" evidence="1">
    <location>
        <begin position="20"/>
        <end position="42"/>
    </location>
</feature>
<dbReference type="Pfam" id="PF01569">
    <property type="entry name" value="PAP2"/>
    <property type="match status" value="1"/>
</dbReference>
<dbReference type="SMART" id="SM00014">
    <property type="entry name" value="acidPPc"/>
    <property type="match status" value="1"/>
</dbReference>
<accession>A0ABS2GPF4</accession>
<feature type="transmembrane region" description="Helical" evidence="1">
    <location>
        <begin position="192"/>
        <end position="212"/>
    </location>
</feature>
<keyword evidence="1" id="KW-1133">Transmembrane helix</keyword>
<keyword evidence="4" id="KW-1185">Reference proteome</keyword>
<dbReference type="RefSeq" id="WP_204720737.1">
    <property type="nucleotide sequence ID" value="NZ_JACSNR010000005.1"/>
</dbReference>
<feature type="transmembrane region" description="Helical" evidence="1">
    <location>
        <begin position="118"/>
        <end position="138"/>
    </location>
</feature>
<dbReference type="SUPFAM" id="SSF48317">
    <property type="entry name" value="Acid phosphatase/Vanadium-dependent haloperoxidase"/>
    <property type="match status" value="1"/>
</dbReference>
<dbReference type="EMBL" id="JACSNR010000005">
    <property type="protein sequence ID" value="MBM6923368.1"/>
    <property type="molecule type" value="Genomic_DNA"/>
</dbReference>
<dbReference type="InterPro" id="IPR000326">
    <property type="entry name" value="PAP2/HPO"/>
</dbReference>
<dbReference type="PANTHER" id="PTHR14969:SF13">
    <property type="entry name" value="AT30094P"/>
    <property type="match status" value="1"/>
</dbReference>
<dbReference type="InterPro" id="IPR036938">
    <property type="entry name" value="PAP2/HPO_sf"/>
</dbReference>
<evidence type="ECO:0000256" key="1">
    <source>
        <dbReference type="SAM" id="Phobius"/>
    </source>
</evidence>
<evidence type="ECO:0000313" key="4">
    <source>
        <dbReference type="Proteomes" id="UP000724149"/>
    </source>
</evidence>
<feature type="transmembrane region" description="Helical" evidence="1">
    <location>
        <begin position="144"/>
        <end position="162"/>
    </location>
</feature>
<dbReference type="Gene3D" id="1.20.144.10">
    <property type="entry name" value="Phosphatidic acid phosphatase type 2/haloperoxidase"/>
    <property type="match status" value="1"/>
</dbReference>
<protein>
    <submittedName>
        <fullName evidence="3">Phosphatase PAP2 family protein</fullName>
    </submittedName>
</protein>
<feature type="transmembrane region" description="Helical" evidence="1">
    <location>
        <begin position="224"/>
        <end position="241"/>
    </location>
</feature>
<proteinExistence type="predicted"/>
<feature type="domain" description="Phosphatidic acid phosphatase type 2/haloperoxidase" evidence="2">
    <location>
        <begin position="51"/>
        <end position="159"/>
    </location>
</feature>
<feature type="transmembrane region" description="Helical" evidence="1">
    <location>
        <begin position="169"/>
        <end position="186"/>
    </location>
</feature>
<gene>
    <name evidence="3" type="ORF">H9X81_06655</name>
</gene>
<evidence type="ECO:0000259" key="2">
    <source>
        <dbReference type="SMART" id="SM00014"/>
    </source>
</evidence>
<keyword evidence="1" id="KW-0812">Transmembrane</keyword>
<reference evidence="3 4" key="1">
    <citation type="journal article" date="2021" name="Sci. Rep.">
        <title>The distribution of antibiotic resistance genes in chicken gut microbiota commensals.</title>
        <authorList>
            <person name="Juricova H."/>
            <person name="Matiasovicova J."/>
            <person name="Kubasova T."/>
            <person name="Cejkova D."/>
            <person name="Rychlik I."/>
        </authorList>
    </citation>
    <scope>NUCLEOTIDE SEQUENCE [LARGE SCALE GENOMIC DNA]</scope>
    <source>
        <strain evidence="3 4">An564</strain>
    </source>
</reference>
<sequence>MELELLRYIQSAASPVLDVFFIGITMLAEPALWVVVLAWIYWNSDKTAGRFISYAMFTSLCFGNGLKEIFRMPRPIGEPGIRTIYADTATGYSFPSGHSQMMATVGSAIPLWYRKNSLWYFFIPLMFLVAFSRMYLGVHYPRDVFVGLLLGVGISWLCAKLWDRALGHSGLFAATFGLMSIFLFVARSHDFLQLYGLFGGFAAGCAYEERYVRFGMRDRASRKAARFVLGLCVIGVVYGLGKLLPDLLWLIPIRYFFVAFAGYGLVPMLFKKLGI</sequence>
<organism evidence="3 4">
    <name type="scientific">Hydrogenoanaerobacterium saccharovorans</name>
    <dbReference type="NCBI Taxonomy" id="474960"/>
    <lineage>
        <taxon>Bacteria</taxon>
        <taxon>Bacillati</taxon>
        <taxon>Bacillota</taxon>
        <taxon>Clostridia</taxon>
        <taxon>Eubacteriales</taxon>
        <taxon>Oscillospiraceae</taxon>
        <taxon>Hydrogenoanaerobacterium</taxon>
    </lineage>
</organism>
<evidence type="ECO:0000313" key="3">
    <source>
        <dbReference type="EMBL" id="MBM6923368.1"/>
    </source>
</evidence>
<dbReference type="Proteomes" id="UP000724149">
    <property type="component" value="Unassembled WGS sequence"/>
</dbReference>
<name>A0ABS2GPF4_9FIRM</name>
<feature type="transmembrane region" description="Helical" evidence="1">
    <location>
        <begin position="247"/>
        <end position="270"/>
    </location>
</feature>
<keyword evidence="1" id="KW-0472">Membrane</keyword>